<dbReference type="PANTHER" id="PTHR24207">
    <property type="entry name" value="ZYX102 PROTEIN"/>
    <property type="match status" value="1"/>
</dbReference>
<dbReference type="GO" id="GO:0098609">
    <property type="term" value="P:cell-cell adhesion"/>
    <property type="evidence" value="ECO:0007669"/>
    <property type="project" value="TreeGrafter"/>
</dbReference>
<dbReference type="PANTHER" id="PTHR24207:SF2">
    <property type="entry name" value="ZYX102 PROTEIN"/>
    <property type="match status" value="1"/>
</dbReference>
<dbReference type="Proteomes" id="UP000230423">
    <property type="component" value="Unassembled WGS sequence"/>
</dbReference>
<name>A0A2G9TRD4_TELCI</name>
<keyword evidence="2" id="KW-0677">Repeat</keyword>
<evidence type="ECO:0000256" key="5">
    <source>
        <dbReference type="PROSITE-ProRule" id="PRU00125"/>
    </source>
</evidence>
<dbReference type="Gene3D" id="2.10.110.10">
    <property type="entry name" value="Cysteine Rich Protein"/>
    <property type="match status" value="1"/>
</dbReference>
<gene>
    <name evidence="7" type="ORF">TELCIR_17936</name>
</gene>
<keyword evidence="8" id="KW-1185">Reference proteome</keyword>
<dbReference type="SUPFAM" id="SSF57716">
    <property type="entry name" value="Glucocorticoid receptor-like (DNA-binding domain)"/>
    <property type="match status" value="1"/>
</dbReference>
<dbReference type="AlphaFoldDB" id="A0A2G9TRD4"/>
<dbReference type="EMBL" id="KZ355202">
    <property type="protein sequence ID" value="PIO60566.1"/>
    <property type="molecule type" value="Genomic_DNA"/>
</dbReference>
<evidence type="ECO:0000256" key="4">
    <source>
        <dbReference type="ARBA" id="ARBA00023038"/>
    </source>
</evidence>
<dbReference type="GO" id="GO:0005925">
    <property type="term" value="C:focal adhesion"/>
    <property type="evidence" value="ECO:0007669"/>
    <property type="project" value="TreeGrafter"/>
</dbReference>
<organism evidence="7 8">
    <name type="scientific">Teladorsagia circumcincta</name>
    <name type="common">Brown stomach worm</name>
    <name type="synonym">Ostertagia circumcincta</name>
    <dbReference type="NCBI Taxonomy" id="45464"/>
    <lineage>
        <taxon>Eukaryota</taxon>
        <taxon>Metazoa</taxon>
        <taxon>Ecdysozoa</taxon>
        <taxon>Nematoda</taxon>
        <taxon>Chromadorea</taxon>
        <taxon>Rhabditida</taxon>
        <taxon>Rhabditina</taxon>
        <taxon>Rhabditomorpha</taxon>
        <taxon>Strongyloidea</taxon>
        <taxon>Trichostrongylidae</taxon>
        <taxon>Teladorsagia</taxon>
    </lineage>
</organism>
<feature type="domain" description="LIM zinc-binding" evidence="6">
    <location>
        <begin position="38"/>
        <end position="123"/>
    </location>
</feature>
<accession>A0A2G9TRD4</accession>
<protein>
    <submittedName>
        <fullName evidence="7">LIM domain protein</fullName>
    </submittedName>
</protein>
<dbReference type="InterPro" id="IPR001781">
    <property type="entry name" value="Znf_LIM"/>
</dbReference>
<dbReference type="SMART" id="SM00132">
    <property type="entry name" value="LIM"/>
    <property type="match status" value="1"/>
</dbReference>
<keyword evidence="4 5" id="KW-0440">LIM domain</keyword>
<evidence type="ECO:0000256" key="1">
    <source>
        <dbReference type="ARBA" id="ARBA00022723"/>
    </source>
</evidence>
<keyword evidence="3 5" id="KW-0862">Zinc</keyword>
<evidence type="ECO:0000256" key="3">
    <source>
        <dbReference type="ARBA" id="ARBA00022833"/>
    </source>
</evidence>
<evidence type="ECO:0000259" key="6">
    <source>
        <dbReference type="PROSITE" id="PS50023"/>
    </source>
</evidence>
<evidence type="ECO:0000313" key="8">
    <source>
        <dbReference type="Proteomes" id="UP000230423"/>
    </source>
</evidence>
<sequence>MPWEVYEPLQCQKFFGSTEIIGDEDTGQHRHGHGHGHAMCSACQQPISSSNPGCTALGQSDEARWPVTQNFELPLDGLPQSTAIFHINCFKCRTCGKTLAGSSFYNIENNPTCGECYNVDGAGCYPLNDHLYCKNCNVKRLRAGQH</sequence>
<proteinExistence type="predicted"/>
<evidence type="ECO:0000313" key="7">
    <source>
        <dbReference type="EMBL" id="PIO60566.1"/>
    </source>
</evidence>
<dbReference type="GO" id="GO:0001725">
    <property type="term" value="C:stress fiber"/>
    <property type="evidence" value="ECO:0007669"/>
    <property type="project" value="TreeGrafter"/>
</dbReference>
<dbReference type="GO" id="GO:0046872">
    <property type="term" value="F:metal ion binding"/>
    <property type="evidence" value="ECO:0007669"/>
    <property type="project" value="UniProtKB-KW"/>
</dbReference>
<dbReference type="Pfam" id="PF00412">
    <property type="entry name" value="LIM"/>
    <property type="match status" value="1"/>
</dbReference>
<dbReference type="PROSITE" id="PS50023">
    <property type="entry name" value="LIM_DOMAIN_2"/>
    <property type="match status" value="1"/>
</dbReference>
<evidence type="ECO:0000256" key="2">
    <source>
        <dbReference type="ARBA" id="ARBA00022737"/>
    </source>
</evidence>
<keyword evidence="1 5" id="KW-0479">Metal-binding</keyword>
<dbReference type="OrthoDB" id="25414at2759"/>
<reference evidence="7 8" key="1">
    <citation type="submission" date="2015-09" db="EMBL/GenBank/DDBJ databases">
        <title>Draft genome of the parasitic nematode Teladorsagia circumcincta isolate WARC Sus (inbred).</title>
        <authorList>
            <person name="Mitreva M."/>
        </authorList>
    </citation>
    <scope>NUCLEOTIDE SEQUENCE [LARGE SCALE GENOMIC DNA]</scope>
    <source>
        <strain evidence="7 8">S</strain>
    </source>
</reference>